<evidence type="ECO:0000256" key="2">
    <source>
        <dbReference type="ARBA" id="ARBA00023008"/>
    </source>
</evidence>
<keyword evidence="3" id="KW-0472">Membrane</keyword>
<keyword evidence="1" id="KW-0732">Signal</keyword>
<dbReference type="GO" id="GO:0046688">
    <property type="term" value="P:response to copper ion"/>
    <property type="evidence" value="ECO:0007669"/>
    <property type="project" value="InterPro"/>
</dbReference>
<evidence type="ECO:0000313" key="8">
    <source>
        <dbReference type="EMBL" id="CAB5007452.1"/>
    </source>
</evidence>
<feature type="domain" description="CopC" evidence="4">
    <location>
        <begin position="27"/>
        <end position="117"/>
    </location>
</feature>
<dbReference type="GO" id="GO:0042597">
    <property type="term" value="C:periplasmic space"/>
    <property type="evidence" value="ECO:0007669"/>
    <property type="project" value="InterPro"/>
</dbReference>
<dbReference type="EMBL" id="CAFBOX010000029">
    <property type="protein sequence ID" value="CAB4992662.1"/>
    <property type="molecule type" value="Genomic_DNA"/>
</dbReference>
<evidence type="ECO:0000313" key="6">
    <source>
        <dbReference type="EMBL" id="CAB4818685.1"/>
    </source>
</evidence>
<sequence length="174" mass="18211">MKIGKTQAFIAAFTLSLFSLIPAQANSLVATSPISGSTTSTAPTSVAVTAQIALLEEGNEITVVDPAGNRVDDGTITVDQMSVSVGLRALVDAGIYKVSYILLTDGEDPLEGSFTFNFTSPNVIEPAPQPSPTQSAQSASSSWGTNVFVIALLVLAFLVLVGLSLYARKLFKNR</sequence>
<evidence type="ECO:0000313" key="5">
    <source>
        <dbReference type="EMBL" id="CAB4538220.1"/>
    </source>
</evidence>
<dbReference type="Pfam" id="PF04234">
    <property type="entry name" value="CopC"/>
    <property type="match status" value="1"/>
</dbReference>
<evidence type="ECO:0000313" key="7">
    <source>
        <dbReference type="EMBL" id="CAB4992662.1"/>
    </source>
</evidence>
<dbReference type="EMBL" id="CAEZSM010000027">
    <property type="protein sequence ID" value="CAB4538220.1"/>
    <property type="molecule type" value="Genomic_DNA"/>
</dbReference>
<organism evidence="6">
    <name type="scientific">freshwater metagenome</name>
    <dbReference type="NCBI Taxonomy" id="449393"/>
    <lineage>
        <taxon>unclassified sequences</taxon>
        <taxon>metagenomes</taxon>
        <taxon>ecological metagenomes</taxon>
    </lineage>
</organism>
<evidence type="ECO:0000259" key="4">
    <source>
        <dbReference type="Pfam" id="PF04234"/>
    </source>
</evidence>
<dbReference type="EMBL" id="CAFABD010000020">
    <property type="protein sequence ID" value="CAB4818685.1"/>
    <property type="molecule type" value="Genomic_DNA"/>
</dbReference>
<dbReference type="InterPro" id="IPR014756">
    <property type="entry name" value="Ig_E-set"/>
</dbReference>
<evidence type="ECO:0000256" key="1">
    <source>
        <dbReference type="ARBA" id="ARBA00022729"/>
    </source>
</evidence>
<dbReference type="SUPFAM" id="SSF81296">
    <property type="entry name" value="E set domains"/>
    <property type="match status" value="1"/>
</dbReference>
<reference evidence="6" key="1">
    <citation type="submission" date="2020-05" db="EMBL/GenBank/DDBJ databases">
        <authorList>
            <person name="Chiriac C."/>
            <person name="Salcher M."/>
            <person name="Ghai R."/>
            <person name="Kavagutti S V."/>
        </authorList>
    </citation>
    <scope>NUCLEOTIDE SEQUENCE</scope>
</reference>
<gene>
    <name evidence="5" type="ORF">UFOPK1438_00331</name>
    <name evidence="6" type="ORF">UFOPK3166_00228</name>
    <name evidence="7" type="ORF">UFOPK4035_00282</name>
    <name evidence="8" type="ORF">UFOPK4087_00274</name>
</gene>
<dbReference type="Gene3D" id="2.60.40.1220">
    <property type="match status" value="1"/>
</dbReference>
<evidence type="ECO:0000256" key="3">
    <source>
        <dbReference type="SAM" id="Phobius"/>
    </source>
</evidence>
<keyword evidence="3" id="KW-0812">Transmembrane</keyword>
<keyword evidence="2" id="KW-0186">Copper</keyword>
<proteinExistence type="predicted"/>
<dbReference type="InterPro" id="IPR007348">
    <property type="entry name" value="CopC_dom"/>
</dbReference>
<dbReference type="GO" id="GO:0005507">
    <property type="term" value="F:copper ion binding"/>
    <property type="evidence" value="ECO:0007669"/>
    <property type="project" value="InterPro"/>
</dbReference>
<keyword evidence="3" id="KW-1133">Transmembrane helix</keyword>
<accession>A0A6J6ZD28</accession>
<protein>
    <submittedName>
        <fullName evidence="6">Unannotated protein</fullName>
    </submittedName>
</protein>
<name>A0A6J6ZD28_9ZZZZ</name>
<feature type="transmembrane region" description="Helical" evidence="3">
    <location>
        <begin position="143"/>
        <end position="167"/>
    </location>
</feature>
<dbReference type="EMBL" id="CAFBPH010000032">
    <property type="protein sequence ID" value="CAB5007452.1"/>
    <property type="molecule type" value="Genomic_DNA"/>
</dbReference>
<dbReference type="InterPro" id="IPR014755">
    <property type="entry name" value="Cu-Rt/internalin_Ig-like"/>
</dbReference>
<dbReference type="AlphaFoldDB" id="A0A6J6ZD28"/>